<gene>
    <name evidence="2" type="ORF">PanWU01x14_084390</name>
</gene>
<dbReference type="Gene3D" id="3.60.40.10">
    <property type="entry name" value="PPM-type phosphatase domain"/>
    <property type="match status" value="1"/>
</dbReference>
<dbReference type="InterPro" id="IPR015655">
    <property type="entry name" value="PP2C"/>
</dbReference>
<accession>A0A2P5D9K7</accession>
<proteinExistence type="predicted"/>
<dbReference type="SUPFAM" id="SSF81606">
    <property type="entry name" value="PP2C-like"/>
    <property type="match status" value="1"/>
</dbReference>
<reference evidence="3" key="1">
    <citation type="submission" date="2016-06" db="EMBL/GenBank/DDBJ databases">
        <title>Parallel loss of symbiosis genes in relatives of nitrogen-fixing non-legume Parasponia.</title>
        <authorList>
            <person name="Van Velzen R."/>
            <person name="Holmer R."/>
            <person name="Bu F."/>
            <person name="Rutten L."/>
            <person name="Van Zeijl A."/>
            <person name="Liu W."/>
            <person name="Santuari L."/>
            <person name="Cao Q."/>
            <person name="Sharma T."/>
            <person name="Shen D."/>
            <person name="Roswanjaya Y."/>
            <person name="Wardhani T."/>
            <person name="Kalhor M.S."/>
            <person name="Jansen J."/>
            <person name="Van den Hoogen J."/>
            <person name="Gungor B."/>
            <person name="Hartog M."/>
            <person name="Hontelez J."/>
            <person name="Verver J."/>
            <person name="Yang W.-C."/>
            <person name="Schijlen E."/>
            <person name="Repin R."/>
            <person name="Schilthuizen M."/>
            <person name="Schranz E."/>
            <person name="Heidstra R."/>
            <person name="Miyata K."/>
            <person name="Fedorova E."/>
            <person name="Kohlen W."/>
            <person name="Bisseling T."/>
            <person name="Smit S."/>
            <person name="Geurts R."/>
        </authorList>
    </citation>
    <scope>NUCLEOTIDE SEQUENCE [LARGE SCALE GENOMIC DNA]</scope>
    <source>
        <strain evidence="3">cv. WU1-14</strain>
    </source>
</reference>
<evidence type="ECO:0000259" key="1">
    <source>
        <dbReference type="PROSITE" id="PS51746"/>
    </source>
</evidence>
<dbReference type="STRING" id="3476.A0A2P5D9K7"/>
<keyword evidence="3" id="KW-1185">Reference proteome</keyword>
<evidence type="ECO:0000313" key="3">
    <source>
        <dbReference type="Proteomes" id="UP000237105"/>
    </source>
</evidence>
<dbReference type="Proteomes" id="UP000237105">
    <property type="component" value="Unassembled WGS sequence"/>
</dbReference>
<sequence length="103" mass="11122">MTERKGEDKCLILGSYGLWDAMSENTACSVTASCLRDDKSDGSGSDHVGQDRDPFLLDDHDGEELFPISKASVDATALLCRLALGRGSSTDNISVTVVDFKRH</sequence>
<dbReference type="InterPro" id="IPR036457">
    <property type="entry name" value="PPM-type-like_dom_sf"/>
</dbReference>
<comment type="caution">
    <text evidence="2">The sequence shown here is derived from an EMBL/GenBank/DDBJ whole genome shotgun (WGS) entry which is preliminary data.</text>
</comment>
<dbReference type="OrthoDB" id="10264738at2759"/>
<dbReference type="GO" id="GO:0004722">
    <property type="term" value="F:protein serine/threonine phosphatase activity"/>
    <property type="evidence" value="ECO:0007669"/>
    <property type="project" value="InterPro"/>
</dbReference>
<dbReference type="PANTHER" id="PTHR47992">
    <property type="entry name" value="PROTEIN PHOSPHATASE"/>
    <property type="match status" value="1"/>
</dbReference>
<dbReference type="InterPro" id="IPR001932">
    <property type="entry name" value="PPM-type_phosphatase-like_dom"/>
</dbReference>
<dbReference type="Pfam" id="PF00481">
    <property type="entry name" value="PP2C"/>
    <property type="match status" value="1"/>
</dbReference>
<name>A0A2P5D9K7_PARAD</name>
<dbReference type="EMBL" id="JXTB01000053">
    <property type="protein sequence ID" value="PON69975.1"/>
    <property type="molecule type" value="Genomic_DNA"/>
</dbReference>
<organism evidence="2 3">
    <name type="scientific">Parasponia andersonii</name>
    <name type="common">Sponia andersonii</name>
    <dbReference type="NCBI Taxonomy" id="3476"/>
    <lineage>
        <taxon>Eukaryota</taxon>
        <taxon>Viridiplantae</taxon>
        <taxon>Streptophyta</taxon>
        <taxon>Embryophyta</taxon>
        <taxon>Tracheophyta</taxon>
        <taxon>Spermatophyta</taxon>
        <taxon>Magnoliopsida</taxon>
        <taxon>eudicotyledons</taxon>
        <taxon>Gunneridae</taxon>
        <taxon>Pentapetalae</taxon>
        <taxon>rosids</taxon>
        <taxon>fabids</taxon>
        <taxon>Rosales</taxon>
        <taxon>Cannabaceae</taxon>
        <taxon>Parasponia</taxon>
    </lineage>
</organism>
<protein>
    <submittedName>
        <fullName evidence="2">Protein phosphatase</fullName>
    </submittedName>
</protein>
<evidence type="ECO:0000313" key="2">
    <source>
        <dbReference type="EMBL" id="PON69975.1"/>
    </source>
</evidence>
<feature type="domain" description="PPM-type phosphatase" evidence="1">
    <location>
        <begin position="1"/>
        <end position="100"/>
    </location>
</feature>
<dbReference type="AlphaFoldDB" id="A0A2P5D9K7"/>
<dbReference type="PROSITE" id="PS51746">
    <property type="entry name" value="PPM_2"/>
    <property type="match status" value="1"/>
</dbReference>